<evidence type="ECO:0000313" key="2">
    <source>
        <dbReference type="Proteomes" id="UP000828048"/>
    </source>
</evidence>
<sequence length="110" mass="12078">MEGPTWSYLFHPTAVQAITSSKVGGSIFERIEDAIDYVSNRLSFDDSCLLAMRHTAADAFRGSSSSHDLLTSCCPSNSLHSTGPYLKNVLDRNEAQFPSELIIIGWLHSS</sequence>
<gene>
    <name evidence="1" type="ORF">Vadar_028683</name>
</gene>
<dbReference type="Proteomes" id="UP000828048">
    <property type="component" value="Chromosome 9"/>
</dbReference>
<protein>
    <submittedName>
        <fullName evidence="1">Uncharacterized protein</fullName>
    </submittedName>
</protein>
<keyword evidence="2" id="KW-1185">Reference proteome</keyword>
<proteinExistence type="predicted"/>
<comment type="caution">
    <text evidence="1">The sequence shown here is derived from an EMBL/GenBank/DDBJ whole genome shotgun (WGS) entry which is preliminary data.</text>
</comment>
<reference evidence="1 2" key="1">
    <citation type="journal article" date="2021" name="Hortic Res">
        <title>High-quality reference genome and annotation aids understanding of berry development for evergreen blueberry (Vaccinium darrowii).</title>
        <authorList>
            <person name="Yu J."/>
            <person name="Hulse-Kemp A.M."/>
            <person name="Babiker E."/>
            <person name="Staton M."/>
        </authorList>
    </citation>
    <scope>NUCLEOTIDE SEQUENCE [LARGE SCALE GENOMIC DNA]</scope>
    <source>
        <strain evidence="2">cv. NJ 8807/NJ 8810</strain>
        <tissue evidence="1">Young leaf</tissue>
    </source>
</reference>
<evidence type="ECO:0000313" key="1">
    <source>
        <dbReference type="EMBL" id="KAH7867084.1"/>
    </source>
</evidence>
<dbReference type="EMBL" id="CM037159">
    <property type="protein sequence ID" value="KAH7867084.1"/>
    <property type="molecule type" value="Genomic_DNA"/>
</dbReference>
<name>A0ACB7ZNM6_9ERIC</name>
<organism evidence="1 2">
    <name type="scientific">Vaccinium darrowii</name>
    <dbReference type="NCBI Taxonomy" id="229202"/>
    <lineage>
        <taxon>Eukaryota</taxon>
        <taxon>Viridiplantae</taxon>
        <taxon>Streptophyta</taxon>
        <taxon>Embryophyta</taxon>
        <taxon>Tracheophyta</taxon>
        <taxon>Spermatophyta</taxon>
        <taxon>Magnoliopsida</taxon>
        <taxon>eudicotyledons</taxon>
        <taxon>Gunneridae</taxon>
        <taxon>Pentapetalae</taxon>
        <taxon>asterids</taxon>
        <taxon>Ericales</taxon>
        <taxon>Ericaceae</taxon>
        <taxon>Vaccinioideae</taxon>
        <taxon>Vaccinieae</taxon>
        <taxon>Vaccinium</taxon>
    </lineage>
</organism>
<accession>A0ACB7ZNM6</accession>